<accession>A0ABS5SH67</accession>
<keyword evidence="1" id="KW-0813">Transport</keyword>
<gene>
    <name evidence="6" type="primary">lptA</name>
    <name evidence="6" type="ORF">KI810_16805</name>
</gene>
<feature type="domain" description="Organic solvent tolerance-like N-terminal" evidence="5">
    <location>
        <begin position="34"/>
        <end position="140"/>
    </location>
</feature>
<evidence type="ECO:0000256" key="3">
    <source>
        <dbReference type="ARBA" id="ARBA00022764"/>
    </source>
</evidence>
<dbReference type="Proteomes" id="UP000756860">
    <property type="component" value="Unassembled WGS sequence"/>
</dbReference>
<dbReference type="PANTHER" id="PTHR36504">
    <property type="entry name" value="LIPOPOLYSACCHARIDE EXPORT SYSTEM PROTEIN LPTA"/>
    <property type="match status" value="1"/>
</dbReference>
<dbReference type="PANTHER" id="PTHR36504:SF1">
    <property type="entry name" value="LIPOPOLYSACCHARIDE EXPORT SYSTEM PROTEIN LPTA"/>
    <property type="match status" value="1"/>
</dbReference>
<feature type="signal peptide" evidence="4">
    <location>
        <begin position="1"/>
        <end position="20"/>
    </location>
</feature>
<dbReference type="Pfam" id="PF03968">
    <property type="entry name" value="LptD_N"/>
    <property type="match status" value="1"/>
</dbReference>
<dbReference type="InterPro" id="IPR052037">
    <property type="entry name" value="LPS_export_LptA"/>
</dbReference>
<evidence type="ECO:0000256" key="4">
    <source>
        <dbReference type="SAM" id="SignalP"/>
    </source>
</evidence>
<keyword evidence="3" id="KW-0574">Periplasm</keyword>
<dbReference type="Gene3D" id="2.60.450.10">
    <property type="entry name" value="Lipopolysaccharide (LPS) transport protein A like domain"/>
    <property type="match status" value="1"/>
</dbReference>
<dbReference type="RefSeq" id="WP_214176724.1">
    <property type="nucleotide sequence ID" value="NZ_JAHCVK010000016.1"/>
</dbReference>
<dbReference type="InterPro" id="IPR014340">
    <property type="entry name" value="LptA"/>
</dbReference>
<proteinExistence type="predicted"/>
<keyword evidence="2 4" id="KW-0732">Signal</keyword>
<organism evidence="6 7">
    <name type="scientific">Geomobilimonas luticola</name>
    <dbReference type="NCBI Taxonomy" id="1114878"/>
    <lineage>
        <taxon>Bacteria</taxon>
        <taxon>Pseudomonadati</taxon>
        <taxon>Thermodesulfobacteriota</taxon>
        <taxon>Desulfuromonadia</taxon>
        <taxon>Geobacterales</taxon>
        <taxon>Geobacteraceae</taxon>
        <taxon>Geomobilimonas</taxon>
    </lineage>
</organism>
<reference evidence="6 7" key="1">
    <citation type="submission" date="2021-05" db="EMBL/GenBank/DDBJ databases">
        <title>The draft genome of Geobacter luticola JCM 17780.</title>
        <authorList>
            <person name="Xu Z."/>
            <person name="Masuda Y."/>
            <person name="Itoh H."/>
            <person name="Senoo K."/>
        </authorList>
    </citation>
    <scope>NUCLEOTIDE SEQUENCE [LARGE SCALE GENOMIC DNA]</scope>
    <source>
        <strain evidence="6 7">JCM 17780</strain>
    </source>
</reference>
<evidence type="ECO:0000256" key="1">
    <source>
        <dbReference type="ARBA" id="ARBA00022448"/>
    </source>
</evidence>
<evidence type="ECO:0000313" key="6">
    <source>
        <dbReference type="EMBL" id="MBT0654715.1"/>
    </source>
</evidence>
<dbReference type="NCBIfam" id="TIGR03002">
    <property type="entry name" value="outer_YhbN_LptA"/>
    <property type="match status" value="1"/>
</dbReference>
<feature type="chain" id="PRO_5045605904" evidence="4">
    <location>
        <begin position="21"/>
        <end position="169"/>
    </location>
</feature>
<evidence type="ECO:0000259" key="5">
    <source>
        <dbReference type="Pfam" id="PF03968"/>
    </source>
</evidence>
<keyword evidence="7" id="KW-1185">Reference proteome</keyword>
<evidence type="ECO:0000256" key="2">
    <source>
        <dbReference type="ARBA" id="ARBA00022729"/>
    </source>
</evidence>
<dbReference type="EMBL" id="JAHCVK010000016">
    <property type="protein sequence ID" value="MBT0654715.1"/>
    <property type="molecule type" value="Genomic_DNA"/>
</dbReference>
<evidence type="ECO:0000313" key="7">
    <source>
        <dbReference type="Proteomes" id="UP000756860"/>
    </source>
</evidence>
<sequence length="169" mass="18385">MRTGMVAVLFCLVMSAGVFAAGDSAIRRNDQPINIKSNELLTDSTTGTATFSGKVVARQGDLTIYSDRLVVYYAEKDKEVDRVEAFGNVRIVQENRRGEAEHAVYERRGAKITLDGGRPRVFQGEDTVTGEVITYFVDEQRSVVVGGKDGRVEATIKPKGKGQNAGAKP</sequence>
<protein>
    <submittedName>
        <fullName evidence="6">Lipopolysaccharide transport periplasmic protein LptA</fullName>
    </submittedName>
</protein>
<dbReference type="InterPro" id="IPR005653">
    <property type="entry name" value="OstA-like_N"/>
</dbReference>
<comment type="caution">
    <text evidence="6">The sequence shown here is derived from an EMBL/GenBank/DDBJ whole genome shotgun (WGS) entry which is preliminary data.</text>
</comment>
<name>A0ABS5SH67_9BACT</name>